<organism evidence="1">
    <name type="scientific">Phytophthora nicotianae</name>
    <name type="common">Potato buckeye rot agent</name>
    <name type="synonym">Phytophthora parasitica</name>
    <dbReference type="NCBI Taxonomy" id="4792"/>
    <lineage>
        <taxon>Eukaryota</taxon>
        <taxon>Sar</taxon>
        <taxon>Stramenopiles</taxon>
        <taxon>Oomycota</taxon>
        <taxon>Peronosporomycetes</taxon>
        <taxon>Peronosporales</taxon>
        <taxon>Peronosporaceae</taxon>
        <taxon>Phytophthora</taxon>
    </lineage>
</organism>
<dbReference type="AlphaFoldDB" id="W2GQS9"/>
<dbReference type="EMBL" id="KI686742">
    <property type="protein sequence ID" value="ETK84680.1"/>
    <property type="molecule type" value="Genomic_DNA"/>
</dbReference>
<feature type="non-terminal residue" evidence="1">
    <location>
        <position position="139"/>
    </location>
</feature>
<sequence length="139" mass="15879">CPWLTLSRKRETTAKGSEVSVDEKKTKTKLSHVPDNAWYISKLDLQHSQFCNSVVEMTSKYLVEQPGFKAAITEGHSTSMKRVVNNVKTFHGVDMQKQPALVYRAIQSEKEKQKVDPTVEYGRLPSFFQVFERKNAGSR</sequence>
<dbReference type="Proteomes" id="UP000053236">
    <property type="component" value="Unassembled WGS sequence"/>
</dbReference>
<protein>
    <submittedName>
        <fullName evidence="1">Uncharacterized protein</fullName>
    </submittedName>
</protein>
<gene>
    <name evidence="1" type="ORF">L915_10381</name>
</gene>
<accession>W2GQS9</accession>
<dbReference type="VEuPathDB" id="FungiDB:PPTG_16630"/>
<proteinExistence type="predicted"/>
<name>W2GQS9_PHYNI</name>
<evidence type="ECO:0000313" key="1">
    <source>
        <dbReference type="EMBL" id="ETK84680.1"/>
    </source>
</evidence>
<reference evidence="1" key="1">
    <citation type="submission" date="2013-11" db="EMBL/GenBank/DDBJ databases">
        <title>The Genome Sequence of Phytophthora parasitica CJ02B3.</title>
        <authorList>
            <consortium name="The Broad Institute Genomics Platform"/>
            <person name="Russ C."/>
            <person name="Tyler B."/>
            <person name="Panabieres F."/>
            <person name="Shan W."/>
            <person name="Tripathy S."/>
            <person name="Grunwald N."/>
            <person name="Machado M."/>
            <person name="Johnson C.S."/>
            <person name="Arredondo F."/>
            <person name="Hong C."/>
            <person name="Coffey M."/>
            <person name="Young S.K."/>
            <person name="Zeng Q."/>
            <person name="Gargeya S."/>
            <person name="Fitzgerald M."/>
            <person name="Abouelleil A."/>
            <person name="Alvarado L."/>
            <person name="Chapman S.B."/>
            <person name="Gainer-Dewar J."/>
            <person name="Goldberg J."/>
            <person name="Griggs A."/>
            <person name="Gujja S."/>
            <person name="Hansen M."/>
            <person name="Howarth C."/>
            <person name="Imamovic A."/>
            <person name="Ireland A."/>
            <person name="Larimer J."/>
            <person name="McCowan C."/>
            <person name="Murphy C."/>
            <person name="Pearson M."/>
            <person name="Poon T.W."/>
            <person name="Priest M."/>
            <person name="Roberts A."/>
            <person name="Saif S."/>
            <person name="Shea T."/>
            <person name="Sykes S."/>
            <person name="Wortman J."/>
            <person name="Nusbaum C."/>
            <person name="Birren B."/>
        </authorList>
    </citation>
    <scope>NUCLEOTIDE SEQUENCE [LARGE SCALE GENOMIC DNA]</scope>
    <source>
        <strain evidence="1">CJ02B3</strain>
    </source>
</reference>
<feature type="non-terminal residue" evidence="1">
    <location>
        <position position="1"/>
    </location>
</feature>